<gene>
    <name evidence="1" type="ORF">T265_10301</name>
</gene>
<organism evidence="1 2">
    <name type="scientific">Opisthorchis viverrini</name>
    <name type="common">Southeast Asian liver fluke</name>
    <dbReference type="NCBI Taxonomy" id="6198"/>
    <lineage>
        <taxon>Eukaryota</taxon>
        <taxon>Metazoa</taxon>
        <taxon>Spiralia</taxon>
        <taxon>Lophotrochozoa</taxon>
        <taxon>Platyhelminthes</taxon>
        <taxon>Trematoda</taxon>
        <taxon>Digenea</taxon>
        <taxon>Opisthorchiida</taxon>
        <taxon>Opisthorchiata</taxon>
        <taxon>Opisthorchiidae</taxon>
        <taxon>Opisthorchis</taxon>
    </lineage>
</organism>
<name>A0A075A1T3_OPIVI</name>
<proteinExistence type="predicted"/>
<accession>A0A075A1T3</accession>
<dbReference type="RefSeq" id="XP_009174890.1">
    <property type="nucleotide sequence ID" value="XM_009176626.1"/>
</dbReference>
<dbReference type="AlphaFoldDB" id="A0A075A1T3"/>
<evidence type="ECO:0000313" key="2">
    <source>
        <dbReference type="Proteomes" id="UP000054324"/>
    </source>
</evidence>
<sequence>MLLRSSRFDSFRPRAHYQHSIGVLQTVVEPAQIDTVERWQFFEDGGLVLIPSKNMNGTNTEDLMATHLLRGAIRPVALLAPYNRPAHKPLIELKRSNLSTVRQQARQSFIQKNTNSMPPLTPAAVNGLVKK</sequence>
<dbReference type="GeneID" id="20324469"/>
<protein>
    <submittedName>
        <fullName evidence="1">Uncharacterized protein</fullName>
    </submittedName>
</protein>
<dbReference type="Proteomes" id="UP000054324">
    <property type="component" value="Unassembled WGS sequence"/>
</dbReference>
<dbReference type="EMBL" id="KL596972">
    <property type="protein sequence ID" value="KER21369.1"/>
    <property type="molecule type" value="Genomic_DNA"/>
</dbReference>
<evidence type="ECO:0000313" key="1">
    <source>
        <dbReference type="EMBL" id="KER21369.1"/>
    </source>
</evidence>
<reference evidence="1 2" key="1">
    <citation type="submission" date="2013-11" db="EMBL/GenBank/DDBJ databases">
        <title>Opisthorchis viverrini - life in the bile duct.</title>
        <authorList>
            <person name="Young N.D."/>
            <person name="Nagarajan N."/>
            <person name="Lin S.J."/>
            <person name="Korhonen P.K."/>
            <person name="Jex A.R."/>
            <person name="Hall R.S."/>
            <person name="Safavi-Hemami H."/>
            <person name="Kaewkong W."/>
            <person name="Bertrand D."/>
            <person name="Gao S."/>
            <person name="Seet Q."/>
            <person name="Wongkham S."/>
            <person name="Teh B.T."/>
            <person name="Wongkham C."/>
            <person name="Intapan P.M."/>
            <person name="Maleewong W."/>
            <person name="Yang X."/>
            <person name="Hu M."/>
            <person name="Wang Z."/>
            <person name="Hofmann A."/>
            <person name="Sternberg P.W."/>
            <person name="Tan P."/>
            <person name="Wang J."/>
            <person name="Gasser R.B."/>
        </authorList>
    </citation>
    <scope>NUCLEOTIDE SEQUENCE [LARGE SCALE GENOMIC DNA]</scope>
</reference>
<dbReference type="KEGG" id="ovi:T265_10301"/>
<keyword evidence="2" id="KW-1185">Reference proteome</keyword>
<dbReference type="CTD" id="20324469"/>